<name>A0AA41QIW6_9HYPH</name>
<organism evidence="1 2">
    <name type="scientific">Paradevosia shaoguanensis</name>
    <dbReference type="NCBI Taxonomy" id="1335043"/>
    <lineage>
        <taxon>Bacteria</taxon>
        <taxon>Pseudomonadati</taxon>
        <taxon>Pseudomonadota</taxon>
        <taxon>Alphaproteobacteria</taxon>
        <taxon>Hyphomicrobiales</taxon>
        <taxon>Devosiaceae</taxon>
        <taxon>Paradevosia</taxon>
    </lineage>
</organism>
<gene>
    <name evidence="1" type="ORF">ML536_01190</name>
</gene>
<dbReference type="AlphaFoldDB" id="A0AA41QIW6"/>
<comment type="caution">
    <text evidence="1">The sequence shown here is derived from an EMBL/GenBank/DDBJ whole genome shotgun (WGS) entry which is preliminary data.</text>
</comment>
<keyword evidence="2" id="KW-1185">Reference proteome</keyword>
<dbReference type="EMBL" id="JALAZD010000001">
    <property type="protein sequence ID" value="MCI0125434.1"/>
    <property type="molecule type" value="Genomic_DNA"/>
</dbReference>
<evidence type="ECO:0000313" key="1">
    <source>
        <dbReference type="EMBL" id="MCI0125434.1"/>
    </source>
</evidence>
<sequence>MEDHEIPAGSDLEQIKIVINSLHLSLRFLLNRIDEKLGADAADAARAELLENMENGNIDMAVLEDGKTFDFVMSVLSALPIRKHNAAHVSHGHSEATH</sequence>
<dbReference type="RefSeq" id="WP_281734667.1">
    <property type="nucleotide sequence ID" value="NZ_JAKETQ010000001.1"/>
</dbReference>
<evidence type="ECO:0000313" key="2">
    <source>
        <dbReference type="Proteomes" id="UP001156140"/>
    </source>
</evidence>
<reference evidence="1" key="1">
    <citation type="submission" date="2022-03" db="EMBL/GenBank/DDBJ databases">
        <title>The complete genome sequence of a Methyloterrigena soli.</title>
        <authorList>
            <person name="Zi Z."/>
        </authorList>
    </citation>
    <scope>NUCLEOTIDE SEQUENCE</scope>
    <source>
        <strain evidence="1">M48</strain>
    </source>
</reference>
<accession>A0AA41QIW6</accession>
<protein>
    <submittedName>
        <fullName evidence="1">Uncharacterized protein</fullName>
    </submittedName>
</protein>
<proteinExistence type="predicted"/>
<dbReference type="Proteomes" id="UP001156140">
    <property type="component" value="Unassembled WGS sequence"/>
</dbReference>